<protein>
    <submittedName>
        <fullName evidence="2">(northern house mosquito) hypothetical protein</fullName>
    </submittedName>
</protein>
<feature type="region of interest" description="Disordered" evidence="1">
    <location>
        <begin position="53"/>
        <end position="81"/>
    </location>
</feature>
<accession>A0A8D8CLN3</accession>
<name>A0A8D8CLN3_CULPI</name>
<evidence type="ECO:0000256" key="1">
    <source>
        <dbReference type="SAM" id="MobiDB-lite"/>
    </source>
</evidence>
<dbReference type="EMBL" id="HBUE01123677">
    <property type="protein sequence ID" value="CAG6493515.1"/>
    <property type="molecule type" value="Transcribed_RNA"/>
</dbReference>
<organism evidence="2">
    <name type="scientific">Culex pipiens</name>
    <name type="common">House mosquito</name>
    <dbReference type="NCBI Taxonomy" id="7175"/>
    <lineage>
        <taxon>Eukaryota</taxon>
        <taxon>Metazoa</taxon>
        <taxon>Ecdysozoa</taxon>
        <taxon>Arthropoda</taxon>
        <taxon>Hexapoda</taxon>
        <taxon>Insecta</taxon>
        <taxon>Pterygota</taxon>
        <taxon>Neoptera</taxon>
        <taxon>Endopterygota</taxon>
        <taxon>Diptera</taxon>
        <taxon>Nematocera</taxon>
        <taxon>Culicoidea</taxon>
        <taxon>Culicidae</taxon>
        <taxon>Culicinae</taxon>
        <taxon>Culicini</taxon>
        <taxon>Culex</taxon>
        <taxon>Culex</taxon>
    </lineage>
</organism>
<dbReference type="AlphaFoldDB" id="A0A8D8CLN3"/>
<evidence type="ECO:0000313" key="2">
    <source>
        <dbReference type="EMBL" id="CAG6493510.1"/>
    </source>
</evidence>
<dbReference type="EMBL" id="HBUE01123673">
    <property type="protein sequence ID" value="CAG6493510.1"/>
    <property type="molecule type" value="Transcribed_RNA"/>
</dbReference>
<sequence length="176" mass="19936">MFSCRSRLTRVVYLPSQNRHPYGLTPRCRFMCASKTDRSTCLPHSSQTFTYRMTPRCSRATQPSESKRDLSRPPPSPSASNVLYAKNLSSSDWSGSSEVVALTVRDLRPRAWPTNLRRCISPKRFHSRRTVATSHCIVEASEDSSFVMVGRVWSAWLTFQNGSSLSTSFANRKLHS</sequence>
<reference evidence="2" key="1">
    <citation type="submission" date="2021-05" db="EMBL/GenBank/DDBJ databases">
        <authorList>
            <person name="Alioto T."/>
            <person name="Alioto T."/>
            <person name="Gomez Garrido J."/>
        </authorList>
    </citation>
    <scope>NUCLEOTIDE SEQUENCE</scope>
</reference>
<proteinExistence type="predicted"/>